<dbReference type="InParanoid" id="A0A0D0DS98"/>
<reference evidence="1 2" key="1">
    <citation type="submission" date="2014-04" db="EMBL/GenBank/DDBJ databases">
        <authorList>
            <consortium name="DOE Joint Genome Institute"/>
            <person name="Kuo A."/>
            <person name="Kohler A."/>
            <person name="Jargeat P."/>
            <person name="Nagy L.G."/>
            <person name="Floudas D."/>
            <person name="Copeland A."/>
            <person name="Barry K.W."/>
            <person name="Cichocki N."/>
            <person name="Veneault-Fourrey C."/>
            <person name="LaButti K."/>
            <person name="Lindquist E.A."/>
            <person name="Lipzen A."/>
            <person name="Lundell T."/>
            <person name="Morin E."/>
            <person name="Murat C."/>
            <person name="Sun H."/>
            <person name="Tunlid A."/>
            <person name="Henrissat B."/>
            <person name="Grigoriev I.V."/>
            <person name="Hibbett D.S."/>
            <person name="Martin F."/>
            <person name="Nordberg H.P."/>
            <person name="Cantor M.N."/>
            <person name="Hua S.X."/>
        </authorList>
    </citation>
    <scope>NUCLEOTIDE SEQUENCE [LARGE SCALE GENOMIC DNA]</scope>
    <source>
        <strain evidence="1 2">Ve08.2h10</strain>
    </source>
</reference>
<dbReference type="HOGENOM" id="CLU_2904833_0_0_1"/>
<organism evidence="1 2">
    <name type="scientific">Paxillus rubicundulus Ve08.2h10</name>
    <dbReference type="NCBI Taxonomy" id="930991"/>
    <lineage>
        <taxon>Eukaryota</taxon>
        <taxon>Fungi</taxon>
        <taxon>Dikarya</taxon>
        <taxon>Basidiomycota</taxon>
        <taxon>Agaricomycotina</taxon>
        <taxon>Agaricomycetes</taxon>
        <taxon>Agaricomycetidae</taxon>
        <taxon>Boletales</taxon>
        <taxon>Paxilineae</taxon>
        <taxon>Paxillaceae</taxon>
        <taxon>Paxillus</taxon>
    </lineage>
</organism>
<sequence>MVYVCKSVIFGLFSCWTMPDFLFPVKVLYKTSRTTLEYIHHVESLPVRCQSRGSSKCPFAHH</sequence>
<accession>A0A0D0DS98</accession>
<name>A0A0D0DS98_9AGAM</name>
<evidence type="ECO:0000313" key="1">
    <source>
        <dbReference type="EMBL" id="KIK96248.1"/>
    </source>
</evidence>
<dbReference type="EMBL" id="KN824996">
    <property type="protein sequence ID" value="KIK96248.1"/>
    <property type="molecule type" value="Genomic_DNA"/>
</dbReference>
<dbReference type="AlphaFoldDB" id="A0A0D0DS98"/>
<gene>
    <name evidence="1" type="ORF">PAXRUDRAFT_320512</name>
</gene>
<reference evidence="2" key="2">
    <citation type="submission" date="2015-01" db="EMBL/GenBank/DDBJ databases">
        <title>Evolutionary Origins and Diversification of the Mycorrhizal Mutualists.</title>
        <authorList>
            <consortium name="DOE Joint Genome Institute"/>
            <consortium name="Mycorrhizal Genomics Consortium"/>
            <person name="Kohler A."/>
            <person name="Kuo A."/>
            <person name="Nagy L.G."/>
            <person name="Floudas D."/>
            <person name="Copeland A."/>
            <person name="Barry K.W."/>
            <person name="Cichocki N."/>
            <person name="Veneault-Fourrey C."/>
            <person name="LaButti K."/>
            <person name="Lindquist E.A."/>
            <person name="Lipzen A."/>
            <person name="Lundell T."/>
            <person name="Morin E."/>
            <person name="Murat C."/>
            <person name="Riley R."/>
            <person name="Ohm R."/>
            <person name="Sun H."/>
            <person name="Tunlid A."/>
            <person name="Henrissat B."/>
            <person name="Grigoriev I.V."/>
            <person name="Hibbett D.S."/>
            <person name="Martin F."/>
        </authorList>
    </citation>
    <scope>NUCLEOTIDE SEQUENCE [LARGE SCALE GENOMIC DNA]</scope>
    <source>
        <strain evidence="2">Ve08.2h10</strain>
    </source>
</reference>
<keyword evidence="2" id="KW-1185">Reference proteome</keyword>
<proteinExistence type="predicted"/>
<evidence type="ECO:0000313" key="2">
    <source>
        <dbReference type="Proteomes" id="UP000054538"/>
    </source>
</evidence>
<protein>
    <submittedName>
        <fullName evidence="1">Uncharacterized protein</fullName>
    </submittedName>
</protein>
<dbReference type="Proteomes" id="UP000054538">
    <property type="component" value="Unassembled WGS sequence"/>
</dbReference>